<dbReference type="InterPro" id="IPR000719">
    <property type="entry name" value="Prot_kinase_dom"/>
</dbReference>
<keyword evidence="2" id="KW-0723">Serine/threonine-protein kinase</keyword>
<dbReference type="Proteomes" id="UP000030755">
    <property type="component" value="Unassembled WGS sequence"/>
</dbReference>
<evidence type="ECO:0000256" key="11">
    <source>
        <dbReference type="PROSITE-ProRule" id="PRU10141"/>
    </source>
</evidence>
<dbReference type="InterPro" id="IPR011009">
    <property type="entry name" value="Kinase-like_dom_sf"/>
</dbReference>
<dbReference type="SMART" id="SM00133">
    <property type="entry name" value="S_TK_X"/>
    <property type="match status" value="1"/>
</dbReference>
<evidence type="ECO:0000256" key="1">
    <source>
        <dbReference type="ARBA" id="ARBA00012513"/>
    </source>
</evidence>
<evidence type="ECO:0000313" key="15">
    <source>
        <dbReference type="Proteomes" id="UP000030755"/>
    </source>
</evidence>
<evidence type="ECO:0000256" key="2">
    <source>
        <dbReference type="ARBA" id="ARBA00022527"/>
    </source>
</evidence>
<accession>A0A075AQF1</accession>
<protein>
    <recommendedName>
        <fullName evidence="1">non-specific serine/threonine protein kinase</fullName>
        <ecNumber evidence="1">2.7.11.1</ecNumber>
    </recommendedName>
</protein>
<evidence type="ECO:0000259" key="13">
    <source>
        <dbReference type="PROSITE" id="PS51285"/>
    </source>
</evidence>
<evidence type="ECO:0000256" key="5">
    <source>
        <dbReference type="ARBA" id="ARBA00022741"/>
    </source>
</evidence>
<dbReference type="STRING" id="988480.A0A075AQF1"/>
<dbReference type="SMART" id="SM00220">
    <property type="entry name" value="S_TKc"/>
    <property type="match status" value="1"/>
</dbReference>
<dbReference type="GO" id="GO:0005524">
    <property type="term" value="F:ATP binding"/>
    <property type="evidence" value="ECO:0007669"/>
    <property type="project" value="UniProtKB-UniRule"/>
</dbReference>
<organism evidence="14 15">
    <name type="scientific">Rozella allomycis (strain CSF55)</name>
    <dbReference type="NCBI Taxonomy" id="988480"/>
    <lineage>
        <taxon>Eukaryota</taxon>
        <taxon>Fungi</taxon>
        <taxon>Fungi incertae sedis</taxon>
        <taxon>Cryptomycota</taxon>
        <taxon>Cryptomycota incertae sedis</taxon>
        <taxon>Rozella</taxon>
    </lineage>
</organism>
<feature type="binding site" evidence="11">
    <location>
        <position position="120"/>
    </location>
    <ligand>
        <name>ATP</name>
        <dbReference type="ChEBI" id="CHEBI:30616"/>
    </ligand>
</feature>
<dbReference type="OMA" id="MLVHHAL"/>
<dbReference type="GO" id="GO:0004674">
    <property type="term" value="F:protein serine/threonine kinase activity"/>
    <property type="evidence" value="ECO:0007669"/>
    <property type="project" value="UniProtKB-KW"/>
</dbReference>
<reference evidence="14 15" key="1">
    <citation type="journal article" date="2013" name="Curr. Biol.">
        <title>Shared signatures of parasitism and phylogenomics unite Cryptomycota and microsporidia.</title>
        <authorList>
            <person name="James T.Y."/>
            <person name="Pelin A."/>
            <person name="Bonen L."/>
            <person name="Ahrendt S."/>
            <person name="Sain D."/>
            <person name="Corradi N."/>
            <person name="Stajich J.E."/>
        </authorList>
    </citation>
    <scope>NUCLEOTIDE SEQUENCE [LARGE SCALE GENOMIC DNA]</scope>
    <source>
        <strain evidence="14 15">CSF55</strain>
    </source>
</reference>
<comment type="catalytic activity">
    <reaction evidence="10">
        <text>L-seryl-[protein] + ATP = O-phospho-L-seryl-[protein] + ADP + H(+)</text>
        <dbReference type="Rhea" id="RHEA:17989"/>
        <dbReference type="Rhea" id="RHEA-COMP:9863"/>
        <dbReference type="Rhea" id="RHEA-COMP:11604"/>
        <dbReference type="ChEBI" id="CHEBI:15378"/>
        <dbReference type="ChEBI" id="CHEBI:29999"/>
        <dbReference type="ChEBI" id="CHEBI:30616"/>
        <dbReference type="ChEBI" id="CHEBI:83421"/>
        <dbReference type="ChEBI" id="CHEBI:456216"/>
        <dbReference type="EC" id="2.7.11.1"/>
    </reaction>
</comment>
<feature type="domain" description="Protein kinase" evidence="12">
    <location>
        <begin position="91"/>
        <end position="383"/>
    </location>
</feature>
<dbReference type="GO" id="GO:0007010">
    <property type="term" value="P:cytoskeleton organization"/>
    <property type="evidence" value="ECO:0007669"/>
    <property type="project" value="UniProtKB-ARBA"/>
</dbReference>
<dbReference type="AlphaFoldDB" id="A0A075AQF1"/>
<dbReference type="InterPro" id="IPR050839">
    <property type="entry name" value="Rho-assoc_Ser/Thr_Kinase"/>
</dbReference>
<dbReference type="InterPro" id="IPR000961">
    <property type="entry name" value="AGC-kinase_C"/>
</dbReference>
<keyword evidence="7 11" id="KW-0067">ATP-binding</keyword>
<evidence type="ECO:0000313" key="14">
    <source>
        <dbReference type="EMBL" id="EPZ32476.1"/>
    </source>
</evidence>
<feature type="domain" description="AGC-kinase C-terminal" evidence="13">
    <location>
        <begin position="384"/>
        <end position="460"/>
    </location>
</feature>
<proteinExistence type="inferred from homology"/>
<dbReference type="PROSITE" id="PS51285">
    <property type="entry name" value="AGC_KINASE_CTER"/>
    <property type="match status" value="1"/>
</dbReference>
<evidence type="ECO:0000256" key="4">
    <source>
        <dbReference type="ARBA" id="ARBA00022679"/>
    </source>
</evidence>
<comment type="similarity">
    <text evidence="8">Belongs to the protein kinase superfamily. STE Ser/Thr protein kinase family. COT1 subfamily.</text>
</comment>
<keyword evidence="15" id="KW-1185">Reference proteome</keyword>
<sequence>MTDNGDFTRSTEGYSKITIDNAAKAKLMLEKYYQQVIEQTIDREKRRREEEKRIESELYSNDRKSRLLAQYGTKESDYLRLRRTKLDISDFQTVKVIGKGAFGEVRLVQKRDSGKIYAMKTLRKSEMLKRDQLSHVQAERDILADSESPWVVQLFFSFQDETYLYLVMEYLPGGDMMTMLIKYDIFPEDFARFYMAECVMAIESVHQLGFIHSTDIKPDNLLVDREGHVKLSDFGLSTGLHKRYDYSKLQETPKKTVQNNLTVSKQDTIASWKKSRRQLAYSTVGTPDYIAPEVFMQKGYGKECDWWSLGAILFECLAGYPPFCSDSPHETYKRILSWKSELEFPSDIHISSDAEDLIRKLLCDADNRLGRQSVSDIKDHPFFKGIDWDNLRNQKPPFVPELTSLTDTRYFPTDELEDVPQDLTTNHLTENLKSSTLIRRRDLAFVGYTYKRFDMMTRRGGL</sequence>
<evidence type="ECO:0000256" key="8">
    <source>
        <dbReference type="ARBA" id="ARBA00038271"/>
    </source>
</evidence>
<name>A0A075AQF1_ROZAC</name>
<dbReference type="Pfam" id="PF00069">
    <property type="entry name" value="Pkinase"/>
    <property type="match status" value="1"/>
</dbReference>
<dbReference type="FunFam" id="3.30.200.20:FF:000192">
    <property type="entry name" value="Serine/threonine-protein kinase cot-1"/>
    <property type="match status" value="1"/>
</dbReference>
<keyword evidence="6 14" id="KW-0418">Kinase</keyword>
<evidence type="ECO:0000256" key="6">
    <source>
        <dbReference type="ARBA" id="ARBA00022777"/>
    </source>
</evidence>
<dbReference type="InterPro" id="IPR017441">
    <property type="entry name" value="Protein_kinase_ATP_BS"/>
</dbReference>
<evidence type="ECO:0000259" key="12">
    <source>
        <dbReference type="PROSITE" id="PS50011"/>
    </source>
</evidence>
<dbReference type="Gene3D" id="1.10.510.10">
    <property type="entry name" value="Transferase(Phosphotransferase) domain 1"/>
    <property type="match status" value="1"/>
</dbReference>
<evidence type="ECO:0000256" key="7">
    <source>
        <dbReference type="ARBA" id="ARBA00022840"/>
    </source>
</evidence>
<evidence type="ECO:0000256" key="9">
    <source>
        <dbReference type="ARBA" id="ARBA00047899"/>
    </source>
</evidence>
<dbReference type="PROSITE" id="PS00107">
    <property type="entry name" value="PROTEIN_KINASE_ATP"/>
    <property type="match status" value="1"/>
</dbReference>
<evidence type="ECO:0000256" key="3">
    <source>
        <dbReference type="ARBA" id="ARBA00022553"/>
    </source>
</evidence>
<comment type="catalytic activity">
    <reaction evidence="9">
        <text>L-threonyl-[protein] + ATP = O-phospho-L-threonyl-[protein] + ADP + H(+)</text>
        <dbReference type="Rhea" id="RHEA:46608"/>
        <dbReference type="Rhea" id="RHEA-COMP:11060"/>
        <dbReference type="Rhea" id="RHEA-COMP:11605"/>
        <dbReference type="ChEBI" id="CHEBI:15378"/>
        <dbReference type="ChEBI" id="CHEBI:30013"/>
        <dbReference type="ChEBI" id="CHEBI:30616"/>
        <dbReference type="ChEBI" id="CHEBI:61977"/>
        <dbReference type="ChEBI" id="CHEBI:456216"/>
        <dbReference type="EC" id="2.7.11.1"/>
    </reaction>
</comment>
<keyword evidence="5 11" id="KW-0547">Nucleotide-binding</keyword>
<dbReference type="EMBL" id="KE561153">
    <property type="protein sequence ID" value="EPZ32476.1"/>
    <property type="molecule type" value="Genomic_DNA"/>
</dbReference>
<keyword evidence="4" id="KW-0808">Transferase</keyword>
<dbReference type="HOGENOM" id="CLU_000288_67_2_1"/>
<dbReference type="EC" id="2.7.11.1" evidence="1"/>
<evidence type="ECO:0000256" key="10">
    <source>
        <dbReference type="ARBA" id="ARBA00048679"/>
    </source>
</evidence>
<gene>
    <name evidence="14" type="ORF">O9G_005075</name>
</gene>
<keyword evidence="3" id="KW-0597">Phosphoprotein</keyword>
<dbReference type="Gene3D" id="3.30.200.20">
    <property type="entry name" value="Phosphorylase Kinase, domain 1"/>
    <property type="match status" value="1"/>
</dbReference>
<dbReference type="OrthoDB" id="3638488at2759"/>
<dbReference type="PROSITE" id="PS50011">
    <property type="entry name" value="PROTEIN_KINASE_DOM"/>
    <property type="match status" value="1"/>
</dbReference>
<dbReference type="SUPFAM" id="SSF56112">
    <property type="entry name" value="Protein kinase-like (PK-like)"/>
    <property type="match status" value="1"/>
</dbReference>
<dbReference type="PANTHER" id="PTHR22988">
    <property type="entry name" value="MYOTONIC DYSTROPHY S/T KINASE-RELATED"/>
    <property type="match status" value="1"/>
</dbReference>
<dbReference type="FunFam" id="1.10.510.10:FF:000024">
    <property type="entry name" value="Probable serine/threonine-protein kinase cot-1"/>
    <property type="match status" value="1"/>
</dbReference>